<dbReference type="AlphaFoldDB" id="A0AAW0QKC0"/>
<comment type="caution">
    <text evidence="2">The sequence shown here is derived from an EMBL/GenBank/DDBJ whole genome shotgun (WGS) entry which is preliminary data.</text>
</comment>
<evidence type="ECO:0000256" key="1">
    <source>
        <dbReference type="SAM" id="MobiDB-lite"/>
    </source>
</evidence>
<reference evidence="2 3" key="1">
    <citation type="submission" date="2023-01" db="EMBL/GenBank/DDBJ databases">
        <title>Analysis of 21 Apiospora genomes using comparative genomics revels a genus with tremendous synthesis potential of carbohydrate active enzymes and secondary metabolites.</title>
        <authorList>
            <person name="Sorensen T."/>
        </authorList>
    </citation>
    <scope>NUCLEOTIDE SEQUENCE [LARGE SCALE GENOMIC DNA]</scope>
    <source>
        <strain evidence="2 3">CBS 117206</strain>
    </source>
</reference>
<protein>
    <submittedName>
        <fullName evidence="2">Uncharacterized protein</fullName>
    </submittedName>
</protein>
<evidence type="ECO:0000313" key="2">
    <source>
        <dbReference type="EMBL" id="KAK8100169.1"/>
    </source>
</evidence>
<evidence type="ECO:0000313" key="3">
    <source>
        <dbReference type="Proteomes" id="UP001392437"/>
    </source>
</evidence>
<feature type="compositionally biased region" description="Polar residues" evidence="1">
    <location>
        <begin position="18"/>
        <end position="37"/>
    </location>
</feature>
<gene>
    <name evidence="2" type="ORF">PG999_010543</name>
</gene>
<accession>A0AAW0QKC0</accession>
<feature type="region of interest" description="Disordered" evidence="1">
    <location>
        <begin position="1"/>
        <end position="58"/>
    </location>
</feature>
<dbReference type="Proteomes" id="UP001392437">
    <property type="component" value="Unassembled WGS sequence"/>
</dbReference>
<dbReference type="EMBL" id="JAQQWP010000009">
    <property type="protein sequence ID" value="KAK8100169.1"/>
    <property type="molecule type" value="Genomic_DNA"/>
</dbReference>
<keyword evidence="3" id="KW-1185">Reference proteome</keyword>
<sequence>MGQASSEQQRTDQEVVKGSNTTDKTTLHGLNSATRLNETPRRSYRIVGSSSPADSTAEPMLDRWLDEDWQDGPFNMLELDVK</sequence>
<organism evidence="2 3">
    <name type="scientific">Apiospora kogelbergensis</name>
    <dbReference type="NCBI Taxonomy" id="1337665"/>
    <lineage>
        <taxon>Eukaryota</taxon>
        <taxon>Fungi</taxon>
        <taxon>Dikarya</taxon>
        <taxon>Ascomycota</taxon>
        <taxon>Pezizomycotina</taxon>
        <taxon>Sordariomycetes</taxon>
        <taxon>Xylariomycetidae</taxon>
        <taxon>Amphisphaeriales</taxon>
        <taxon>Apiosporaceae</taxon>
        <taxon>Apiospora</taxon>
    </lineage>
</organism>
<name>A0AAW0QKC0_9PEZI</name>
<proteinExistence type="predicted"/>